<accession>A0A1Y1INY9</accession>
<dbReference type="InterPro" id="IPR006710">
    <property type="entry name" value="Glyco_hydro_43"/>
</dbReference>
<dbReference type="SUPFAM" id="SSF75005">
    <property type="entry name" value="Arabinanase/levansucrase/invertase"/>
    <property type="match status" value="1"/>
</dbReference>
<dbReference type="STRING" id="105231.A0A1Y1INY9"/>
<dbReference type="PANTHER" id="PTHR42812">
    <property type="entry name" value="BETA-XYLOSIDASE"/>
    <property type="match status" value="1"/>
</dbReference>
<feature type="signal peptide" evidence="6">
    <location>
        <begin position="1"/>
        <end position="27"/>
    </location>
</feature>
<dbReference type="OMA" id="HDHTLFF"/>
<dbReference type="InterPro" id="IPR013320">
    <property type="entry name" value="ConA-like_dom_sf"/>
</dbReference>
<dbReference type="GO" id="GO:0005975">
    <property type="term" value="P:carbohydrate metabolic process"/>
    <property type="evidence" value="ECO:0007669"/>
    <property type="project" value="InterPro"/>
</dbReference>
<evidence type="ECO:0000256" key="4">
    <source>
        <dbReference type="PIRSR" id="PIRSR606710-1"/>
    </source>
</evidence>
<evidence type="ECO:0000256" key="2">
    <source>
        <dbReference type="ARBA" id="ARBA00022801"/>
    </source>
</evidence>
<evidence type="ECO:0000256" key="1">
    <source>
        <dbReference type="ARBA" id="ARBA00009865"/>
    </source>
</evidence>
<evidence type="ECO:0000256" key="5">
    <source>
        <dbReference type="PIRSR" id="PIRSR606710-2"/>
    </source>
</evidence>
<name>A0A1Y1INY9_KLENI</name>
<dbReference type="Pfam" id="PF17851">
    <property type="entry name" value="GH43_C2"/>
    <property type="match status" value="1"/>
</dbReference>
<gene>
    <name evidence="8" type="ORF">KFL_006480010</name>
</gene>
<dbReference type="InterPro" id="IPR041542">
    <property type="entry name" value="GH43_C2"/>
</dbReference>
<keyword evidence="6" id="KW-0732">Signal</keyword>
<dbReference type="Gene3D" id="2.115.10.20">
    <property type="entry name" value="Glycosyl hydrolase domain, family 43"/>
    <property type="match status" value="1"/>
</dbReference>
<keyword evidence="2 8" id="KW-0378">Hydrolase</keyword>
<dbReference type="OrthoDB" id="2139957at2759"/>
<proteinExistence type="inferred from homology"/>
<protein>
    <submittedName>
        <fullName evidence="8">Glycoside hydrolase family 43</fullName>
    </submittedName>
</protein>
<evidence type="ECO:0000256" key="3">
    <source>
        <dbReference type="ARBA" id="ARBA00023295"/>
    </source>
</evidence>
<reference evidence="8 9" key="1">
    <citation type="journal article" date="2014" name="Nat. Commun.">
        <title>Klebsormidium flaccidum genome reveals primary factors for plant terrestrial adaptation.</title>
        <authorList>
            <person name="Hori K."/>
            <person name="Maruyama F."/>
            <person name="Fujisawa T."/>
            <person name="Togashi T."/>
            <person name="Yamamoto N."/>
            <person name="Seo M."/>
            <person name="Sato S."/>
            <person name="Yamada T."/>
            <person name="Mori H."/>
            <person name="Tajima N."/>
            <person name="Moriyama T."/>
            <person name="Ikeuchi M."/>
            <person name="Watanabe M."/>
            <person name="Wada H."/>
            <person name="Kobayashi K."/>
            <person name="Saito M."/>
            <person name="Masuda T."/>
            <person name="Sasaki-Sekimoto Y."/>
            <person name="Mashiguchi K."/>
            <person name="Awai K."/>
            <person name="Shimojima M."/>
            <person name="Masuda S."/>
            <person name="Iwai M."/>
            <person name="Nobusawa T."/>
            <person name="Narise T."/>
            <person name="Kondo S."/>
            <person name="Saito H."/>
            <person name="Sato R."/>
            <person name="Murakawa M."/>
            <person name="Ihara Y."/>
            <person name="Oshima-Yamada Y."/>
            <person name="Ohtaka K."/>
            <person name="Satoh M."/>
            <person name="Sonobe K."/>
            <person name="Ishii M."/>
            <person name="Ohtani R."/>
            <person name="Kanamori-Sato M."/>
            <person name="Honoki R."/>
            <person name="Miyazaki D."/>
            <person name="Mochizuki H."/>
            <person name="Umetsu J."/>
            <person name="Higashi K."/>
            <person name="Shibata D."/>
            <person name="Kamiya Y."/>
            <person name="Sato N."/>
            <person name="Nakamura Y."/>
            <person name="Tabata S."/>
            <person name="Ida S."/>
            <person name="Kurokawa K."/>
            <person name="Ohta H."/>
        </authorList>
    </citation>
    <scope>NUCLEOTIDE SEQUENCE [LARGE SCALE GENOMIC DNA]</scope>
    <source>
        <strain evidence="8 9">NIES-2285</strain>
    </source>
</reference>
<keyword evidence="9" id="KW-1185">Reference proteome</keyword>
<evidence type="ECO:0000313" key="8">
    <source>
        <dbReference type="EMBL" id="GAQ90496.1"/>
    </source>
</evidence>
<dbReference type="CDD" id="cd09001">
    <property type="entry name" value="GH43_FsAxh1-like"/>
    <property type="match status" value="1"/>
</dbReference>
<dbReference type="InterPro" id="IPR051795">
    <property type="entry name" value="Glycosyl_Hydrlase_43"/>
</dbReference>
<keyword evidence="3" id="KW-0326">Glycosidase</keyword>
<comment type="similarity">
    <text evidence="1">Belongs to the glycosyl hydrolase 43 family.</text>
</comment>
<dbReference type="PANTHER" id="PTHR42812:SF12">
    <property type="entry name" value="BETA-XYLOSIDASE-RELATED"/>
    <property type="match status" value="1"/>
</dbReference>
<evidence type="ECO:0000313" key="9">
    <source>
        <dbReference type="Proteomes" id="UP000054558"/>
    </source>
</evidence>
<dbReference type="AlphaFoldDB" id="A0A1Y1INY9"/>
<feature type="active site" description="Proton donor" evidence="4">
    <location>
        <position position="430"/>
    </location>
</feature>
<dbReference type="Gene3D" id="2.60.120.200">
    <property type="match status" value="1"/>
</dbReference>
<evidence type="ECO:0000256" key="6">
    <source>
        <dbReference type="SAM" id="SignalP"/>
    </source>
</evidence>
<dbReference type="GO" id="GO:0004553">
    <property type="term" value="F:hydrolase activity, hydrolyzing O-glycosyl compounds"/>
    <property type="evidence" value="ECO:0007669"/>
    <property type="project" value="InterPro"/>
</dbReference>
<dbReference type="SUPFAM" id="SSF49899">
    <property type="entry name" value="Concanavalin A-like lectins/glucanases"/>
    <property type="match status" value="1"/>
</dbReference>
<feature type="site" description="Important for catalytic activity, responsible for pKa modulation of the active site Glu and correct orientation of both the proton donor and substrate" evidence="5">
    <location>
        <position position="374"/>
    </location>
</feature>
<dbReference type="Proteomes" id="UP000054558">
    <property type="component" value="Unassembled WGS sequence"/>
</dbReference>
<feature type="active site" description="Proton acceptor" evidence="4">
    <location>
        <position position="263"/>
    </location>
</feature>
<organism evidence="8 9">
    <name type="scientific">Klebsormidium nitens</name>
    <name type="common">Green alga</name>
    <name type="synonym">Ulothrix nitens</name>
    <dbReference type="NCBI Taxonomy" id="105231"/>
    <lineage>
        <taxon>Eukaryota</taxon>
        <taxon>Viridiplantae</taxon>
        <taxon>Streptophyta</taxon>
        <taxon>Klebsormidiophyceae</taxon>
        <taxon>Klebsormidiales</taxon>
        <taxon>Klebsormidiaceae</taxon>
        <taxon>Klebsormidium</taxon>
    </lineage>
</organism>
<feature type="domain" description="Beta-xylosidase C-terminal Concanavalin A-like" evidence="7">
    <location>
        <begin position="554"/>
        <end position="743"/>
    </location>
</feature>
<dbReference type="Pfam" id="PF04616">
    <property type="entry name" value="Glyco_hydro_43"/>
    <property type="match status" value="1"/>
</dbReference>
<dbReference type="EMBL" id="DF237597">
    <property type="protein sequence ID" value="GAQ90496.1"/>
    <property type="molecule type" value="Genomic_DNA"/>
</dbReference>
<sequence>MGGCVAPRALLLVAACFAAFAVSAVNGQTNQTLQSNLTTALSQNQTAFAALVSSLQTALQARLSSVNLTSLNTTQTPPLLQTSLNLSQPIIASAAVNLTLISGSNNTLFVAPSANPFNVTNSLNQTVTLVLTFSPLLNSSANATNASIPTNQTLSVNGTLVLGCQLTLPNRTATNASRSTPLFALNGSLTVNSTQSSNGTLLLIGTLVFGNATAQLGARAPAPGAFGPFAPASAPLPQTQQLAPVGAPPGQFSNPVMFAEFADPDVIRVQNDFYMAVTSFHMFPGAHIMHSRDLINWEYLSHAIPQLPPSIDAKCYNLDGCDKYGTGTWANSLRFYNNTFYLMTNMNDNGALLSRAADPAGPWSVTALGWACQDPGLFFDDDNSIYAVCGHGQLNVYTLSPDFQPIGSPVQIVNDSVQYPGFASRFYGIEGSHMYKSNGTYYIYALWGGGEGQQMALRATNPTGPYEYYKVLQGLGEDNLGYKENSIHQGCLVNTTNGEWWSYLLQDHDAVGRLPIIQQVKFVDGWPTIGDGKAQQTVPYPSGIYSPDIFPATSDEFNRTTLGMQWQWNHQPDNTKWSLTERPGYLTLHTATAIANGNLTMVRNQLTQRVWGPQSVATVALDVSGLVDGDVAGLSIFQVEYAYIGVRKTGTSLTITQVENAVPPVTAPLPASATTVYLQATFTEGSQQASFAYSTDGQTFTPLGPSWKTEYRVRVYVGFRFGLFIFNTAGSLQGSANYDYIRVSVAPRNSS</sequence>
<dbReference type="InterPro" id="IPR023296">
    <property type="entry name" value="Glyco_hydro_beta-prop_sf"/>
</dbReference>
<feature type="chain" id="PRO_5012756260" evidence="6">
    <location>
        <begin position="28"/>
        <end position="751"/>
    </location>
</feature>
<evidence type="ECO:0000259" key="7">
    <source>
        <dbReference type="Pfam" id="PF17851"/>
    </source>
</evidence>